<feature type="active site" description="Proton acceptor" evidence="9">
    <location>
        <position position="292"/>
    </location>
</feature>
<dbReference type="Proteomes" id="UP000593567">
    <property type="component" value="Unassembled WGS sequence"/>
</dbReference>
<evidence type="ECO:0000259" key="11">
    <source>
        <dbReference type="PROSITE" id="PS51349"/>
    </source>
</evidence>
<feature type="binding site" evidence="10">
    <location>
        <position position="268"/>
    </location>
    <ligand>
        <name>FMN</name>
        <dbReference type="ChEBI" id="CHEBI:58210"/>
    </ligand>
</feature>
<dbReference type="SMART" id="SM01240">
    <property type="entry name" value="IMPDH"/>
    <property type="match status" value="1"/>
</dbReference>
<evidence type="ECO:0000313" key="13">
    <source>
        <dbReference type="Proteomes" id="UP000593567"/>
    </source>
</evidence>
<feature type="binding site" evidence="10">
    <location>
        <begin position="346"/>
        <end position="347"/>
    </location>
    <ligand>
        <name>FMN</name>
        <dbReference type="ChEBI" id="CHEBI:58210"/>
    </ligand>
</feature>
<proteinExistence type="inferred from homology"/>
<evidence type="ECO:0000256" key="6">
    <source>
        <dbReference type="ARBA" id="ARBA00024042"/>
    </source>
</evidence>
<feature type="binding site" evidence="10">
    <location>
        <position position="295"/>
    </location>
    <ligand>
        <name>glyoxylate</name>
        <dbReference type="ChEBI" id="CHEBI:36655"/>
    </ligand>
</feature>
<feature type="binding site" evidence="10">
    <location>
        <position position="199"/>
    </location>
    <ligand>
        <name>glyoxylate</name>
        <dbReference type="ChEBI" id="CHEBI:36655"/>
    </ligand>
</feature>
<feature type="binding site" evidence="10">
    <location>
        <position position="292"/>
    </location>
    <ligand>
        <name>glyoxylate</name>
        <dbReference type="ChEBI" id="CHEBI:36655"/>
    </ligand>
</feature>
<dbReference type="PANTHER" id="PTHR10578:SF107">
    <property type="entry name" value="2-HYDROXYACID OXIDASE 1"/>
    <property type="match status" value="1"/>
</dbReference>
<reference evidence="12" key="1">
    <citation type="submission" date="2020-06" db="EMBL/GenBank/DDBJ databases">
        <title>Draft genome of Bugula neritina, a colonial animal packing powerful symbionts and potential medicines.</title>
        <authorList>
            <person name="Rayko M."/>
        </authorList>
    </citation>
    <scope>NUCLEOTIDE SEQUENCE [LARGE SCALE GENOMIC DNA]</scope>
    <source>
        <strain evidence="12">Kwan_BN1</strain>
    </source>
</reference>
<dbReference type="PANTHER" id="PTHR10578">
    <property type="entry name" value="S -2-HYDROXY-ACID OXIDASE-RELATED"/>
    <property type="match status" value="1"/>
</dbReference>
<evidence type="ECO:0000313" key="12">
    <source>
        <dbReference type="EMBL" id="KAF6025383.1"/>
    </source>
</evidence>
<feature type="binding site" evidence="10">
    <location>
        <position position="164"/>
    </location>
    <ligand>
        <name>glyoxylate</name>
        <dbReference type="ChEBI" id="CHEBI:36655"/>
    </ligand>
</feature>
<keyword evidence="3 10" id="KW-0285">Flavoprotein</keyword>
<feature type="binding site" evidence="10">
    <location>
        <position position="190"/>
    </location>
    <ligand>
        <name>FMN</name>
        <dbReference type="ChEBI" id="CHEBI:58210"/>
    </ligand>
</feature>
<dbReference type="PIRSF" id="PIRSF000138">
    <property type="entry name" value="Al-hdrx_acd_dh"/>
    <property type="match status" value="1"/>
</dbReference>
<dbReference type="EC" id="1.1.3.15" evidence="2"/>
<dbReference type="AlphaFoldDB" id="A0A7J7JHU2"/>
<dbReference type="InterPro" id="IPR012133">
    <property type="entry name" value="Alpha-hydoxy_acid_DH_FMN"/>
</dbReference>
<dbReference type="InterPro" id="IPR008259">
    <property type="entry name" value="FMN_hydac_DH_AS"/>
</dbReference>
<keyword evidence="4 10" id="KW-0288">FMN</keyword>
<evidence type="ECO:0000256" key="1">
    <source>
        <dbReference type="ARBA" id="ARBA00001917"/>
    </source>
</evidence>
<comment type="cofactor">
    <cofactor evidence="1">
        <name>FMN</name>
        <dbReference type="ChEBI" id="CHEBI:58210"/>
    </cofactor>
</comment>
<dbReference type="OrthoDB" id="6274671at2759"/>
<dbReference type="CDD" id="cd02809">
    <property type="entry name" value="alpha_hydroxyacid_oxid_FMN"/>
    <property type="match status" value="1"/>
</dbReference>
<dbReference type="Gene3D" id="3.20.20.70">
    <property type="entry name" value="Aldolase class I"/>
    <property type="match status" value="1"/>
</dbReference>
<evidence type="ECO:0000256" key="2">
    <source>
        <dbReference type="ARBA" id="ARBA00013087"/>
    </source>
</evidence>
<dbReference type="EMBL" id="VXIV02002464">
    <property type="protein sequence ID" value="KAF6025383.1"/>
    <property type="molecule type" value="Genomic_DNA"/>
</dbReference>
<gene>
    <name evidence="12" type="ORF">EB796_016320</name>
</gene>
<feature type="binding site" evidence="10">
    <location>
        <begin position="111"/>
        <end position="113"/>
    </location>
    <ligand>
        <name>FMN</name>
        <dbReference type="ChEBI" id="CHEBI:58210"/>
    </ligand>
</feature>
<comment type="caution">
    <text evidence="12">The sequence shown here is derived from an EMBL/GenBank/DDBJ whole genome shotgun (WGS) entry which is preliminary data.</text>
</comment>
<evidence type="ECO:0000256" key="10">
    <source>
        <dbReference type="PIRSR" id="PIRSR000138-2"/>
    </source>
</evidence>
<dbReference type="Pfam" id="PF01070">
    <property type="entry name" value="FMN_dh"/>
    <property type="match status" value="1"/>
</dbReference>
<organism evidence="12 13">
    <name type="scientific">Bugula neritina</name>
    <name type="common">Brown bryozoan</name>
    <name type="synonym">Sertularia neritina</name>
    <dbReference type="NCBI Taxonomy" id="10212"/>
    <lineage>
        <taxon>Eukaryota</taxon>
        <taxon>Metazoa</taxon>
        <taxon>Spiralia</taxon>
        <taxon>Lophotrochozoa</taxon>
        <taxon>Bryozoa</taxon>
        <taxon>Gymnolaemata</taxon>
        <taxon>Cheilostomatida</taxon>
        <taxon>Flustrina</taxon>
        <taxon>Buguloidea</taxon>
        <taxon>Bugulidae</taxon>
        <taxon>Bugula</taxon>
    </lineage>
</organism>
<evidence type="ECO:0000256" key="9">
    <source>
        <dbReference type="PIRSR" id="PIRSR000138-1"/>
    </source>
</evidence>
<feature type="binding site" evidence="10">
    <location>
        <position position="290"/>
    </location>
    <ligand>
        <name>FMN</name>
        <dbReference type="ChEBI" id="CHEBI:58210"/>
    </ligand>
</feature>
<dbReference type="InterPro" id="IPR013785">
    <property type="entry name" value="Aldolase_TIM"/>
</dbReference>
<protein>
    <recommendedName>
        <fullName evidence="2">(S)-2-hydroxy-acid oxidase</fullName>
        <ecNumber evidence="2">1.1.3.15</ecNumber>
    </recommendedName>
</protein>
<sequence>MLVYFELQEANFAILCVTFILIKESKIIEDMSSSPQLVCVNDYEKKAIGILDANARGYYQSGADDEQTLHDNVADFKKWRIRPKMMVDVSRVNLQTSLLGSNIAFPICIAPTASHKLAHPQGEIASALAARAMDTCFVLSTLATTSAQSLAESVPNSLKWYQLYITKNRNIAKEMVKRAETYGYKALVLTVDTPLLGTRRADVRNRYRLPPHLRMENFDGISALSTELNAKKKGSGLSIFTHEFFDQSVTWADIAWLKSITSLPVVVKGVLTAEDAEHAISAGVAAIIVSNHGARQLDGVSSTIMALSEVVRQVGGRVEVYVDGGVRTGTDILKALALGARAVFLGRPVLYALAVSGEQGVRDILTMLARELKLAMQLSGQTDVNDLSKDLVVHESRIARL</sequence>
<evidence type="ECO:0000256" key="3">
    <source>
        <dbReference type="ARBA" id="ARBA00022630"/>
    </source>
</evidence>
<feature type="binding site" evidence="10">
    <location>
        <position position="140"/>
    </location>
    <ligand>
        <name>FMN</name>
        <dbReference type="ChEBI" id="CHEBI:58210"/>
    </ligand>
</feature>
<evidence type="ECO:0000256" key="5">
    <source>
        <dbReference type="ARBA" id="ARBA00023002"/>
    </source>
</evidence>
<evidence type="ECO:0000256" key="7">
    <source>
        <dbReference type="ARBA" id="ARBA00029325"/>
    </source>
</evidence>
<dbReference type="GO" id="GO:0005777">
    <property type="term" value="C:peroxisome"/>
    <property type="evidence" value="ECO:0007669"/>
    <property type="project" value="UniProtKB-ARBA"/>
</dbReference>
<feature type="binding site" evidence="10">
    <location>
        <position position="162"/>
    </location>
    <ligand>
        <name>FMN</name>
        <dbReference type="ChEBI" id="CHEBI:58210"/>
    </ligand>
</feature>
<dbReference type="GO" id="GO:0010181">
    <property type="term" value="F:FMN binding"/>
    <property type="evidence" value="ECO:0007669"/>
    <property type="project" value="InterPro"/>
</dbReference>
<keyword evidence="5" id="KW-0560">Oxidoreductase</keyword>
<feature type="domain" description="FMN hydroxy acid dehydrogenase" evidence="11">
    <location>
        <begin position="32"/>
        <end position="397"/>
    </location>
</feature>
<comment type="catalytic activity">
    <reaction evidence="8">
        <text>2-hydroxyoctanoate + O2 = 2-oxooctanoate + H2O2</text>
        <dbReference type="Rhea" id="RHEA:67940"/>
        <dbReference type="ChEBI" id="CHEBI:15379"/>
        <dbReference type="ChEBI" id="CHEBI:16240"/>
        <dbReference type="ChEBI" id="CHEBI:133514"/>
        <dbReference type="ChEBI" id="CHEBI:176689"/>
    </reaction>
    <physiologicalReaction direction="left-to-right" evidence="8">
        <dbReference type="Rhea" id="RHEA:67941"/>
    </physiologicalReaction>
</comment>
<keyword evidence="13" id="KW-1185">Reference proteome</keyword>
<comment type="catalytic activity">
    <reaction evidence="7">
        <text>a (2S)-2-hydroxycarboxylate + O2 = a 2-oxocarboxylate + H2O2</text>
        <dbReference type="Rhea" id="RHEA:16789"/>
        <dbReference type="ChEBI" id="CHEBI:15379"/>
        <dbReference type="ChEBI" id="CHEBI:16240"/>
        <dbReference type="ChEBI" id="CHEBI:35179"/>
        <dbReference type="ChEBI" id="CHEBI:58123"/>
        <dbReference type="EC" id="1.1.3.15"/>
    </reaction>
    <physiologicalReaction direction="left-to-right" evidence="7">
        <dbReference type="Rhea" id="RHEA:16790"/>
    </physiologicalReaction>
</comment>
<dbReference type="PROSITE" id="PS00557">
    <property type="entry name" value="FMN_HYDROXY_ACID_DH_1"/>
    <property type="match status" value="1"/>
</dbReference>
<dbReference type="SUPFAM" id="SSF51395">
    <property type="entry name" value="FMN-linked oxidoreductases"/>
    <property type="match status" value="1"/>
</dbReference>
<dbReference type="InterPro" id="IPR000262">
    <property type="entry name" value="FMN-dep_DH"/>
</dbReference>
<feature type="binding site" evidence="10">
    <location>
        <begin position="323"/>
        <end position="327"/>
    </location>
    <ligand>
        <name>FMN</name>
        <dbReference type="ChEBI" id="CHEBI:58210"/>
    </ligand>
</feature>
<dbReference type="PROSITE" id="PS51349">
    <property type="entry name" value="FMN_HYDROXY_ACID_DH_2"/>
    <property type="match status" value="1"/>
</dbReference>
<name>A0A7J7JHU2_BUGNE</name>
<dbReference type="FunFam" id="3.20.20.70:FF:000056">
    <property type="entry name" value="hydroxyacid oxidase 2"/>
    <property type="match status" value="1"/>
</dbReference>
<dbReference type="InterPro" id="IPR037396">
    <property type="entry name" value="FMN_HAD"/>
</dbReference>
<evidence type="ECO:0000256" key="8">
    <source>
        <dbReference type="ARBA" id="ARBA00029327"/>
    </source>
</evidence>
<dbReference type="GO" id="GO:0003973">
    <property type="term" value="F:(S)-2-hydroxy-acid oxidase activity"/>
    <property type="evidence" value="ECO:0007669"/>
    <property type="project" value="UniProtKB-EC"/>
</dbReference>
<feature type="binding site" evidence="10">
    <location>
        <position position="58"/>
    </location>
    <ligand>
        <name>glyoxylate</name>
        <dbReference type="ChEBI" id="CHEBI:36655"/>
    </ligand>
</feature>
<comment type="similarity">
    <text evidence="6">Belongs to the FMN-dependent alpha-hydroxy acid dehydrogenase family.</text>
</comment>
<evidence type="ECO:0000256" key="4">
    <source>
        <dbReference type="ARBA" id="ARBA00022643"/>
    </source>
</evidence>
<accession>A0A7J7JHU2</accession>